<dbReference type="GO" id="GO:0005655">
    <property type="term" value="C:nucleolar ribonuclease P complex"/>
    <property type="evidence" value="ECO:0007669"/>
    <property type="project" value="TreeGrafter"/>
</dbReference>
<dbReference type="GO" id="GO:0004526">
    <property type="term" value="F:ribonuclease P activity"/>
    <property type="evidence" value="ECO:0007669"/>
    <property type="project" value="TreeGrafter"/>
</dbReference>
<dbReference type="GO" id="GO:0000172">
    <property type="term" value="C:ribonuclease MRP complex"/>
    <property type="evidence" value="ECO:0007669"/>
    <property type="project" value="TreeGrafter"/>
</dbReference>
<gene>
    <name evidence="2" type="ORF">HYPSUDRAFT_129067</name>
</gene>
<feature type="region of interest" description="Disordered" evidence="1">
    <location>
        <begin position="282"/>
        <end position="312"/>
    </location>
</feature>
<accession>A0A0D2QAP6</accession>
<dbReference type="PANTHER" id="PTHR28272:SF1">
    <property type="entry name" value="RIBONUCLEASES P_MRP PROTEIN SUBUNIT POP3"/>
    <property type="match status" value="1"/>
</dbReference>
<dbReference type="GO" id="GO:0005829">
    <property type="term" value="C:cytosol"/>
    <property type="evidence" value="ECO:0007669"/>
    <property type="project" value="TreeGrafter"/>
</dbReference>
<dbReference type="EMBL" id="KN817521">
    <property type="protein sequence ID" value="KJA28670.1"/>
    <property type="molecule type" value="Genomic_DNA"/>
</dbReference>
<dbReference type="AlphaFoldDB" id="A0A0D2QAP6"/>
<proteinExistence type="predicted"/>
<dbReference type="OrthoDB" id="20109at2759"/>
<protein>
    <submittedName>
        <fullName evidence="2">Uncharacterized protein</fullName>
    </submittedName>
</protein>
<dbReference type="GO" id="GO:0006364">
    <property type="term" value="P:rRNA processing"/>
    <property type="evidence" value="ECO:0007669"/>
    <property type="project" value="InterPro"/>
</dbReference>
<sequence>MSEKNARTLSHTSNRVKPRDTKDKKVAFKGALDSPFRIQWPSVPLTLQRSILECIIDLLDGASDYHHHRSLARRKRKRVCKAMERASRKNKETSEPAVVSVNKRASNELDYHMHLDQDIQQCETHDANTEPPVFLRHLSYGINVVTKRLEVQTQSARHPNILTLPETSETPPKPLKYVFVCRADVDPPLLIEHLPHLIAAYNSARPPQYAKLIPLPQGSESVLAQILGIRRVTALGLDMDFPDDTRLKTLLESIPILAASWSSQSTPITPLIQTHIKLLRTTTPKDMKEAKESRLQGRAEAKRRKTNHSSLK</sequence>
<organism evidence="2 3">
    <name type="scientific">Hypholoma sublateritium (strain FD-334 SS-4)</name>
    <dbReference type="NCBI Taxonomy" id="945553"/>
    <lineage>
        <taxon>Eukaryota</taxon>
        <taxon>Fungi</taxon>
        <taxon>Dikarya</taxon>
        <taxon>Basidiomycota</taxon>
        <taxon>Agaricomycotina</taxon>
        <taxon>Agaricomycetes</taxon>
        <taxon>Agaricomycetidae</taxon>
        <taxon>Agaricales</taxon>
        <taxon>Agaricineae</taxon>
        <taxon>Strophariaceae</taxon>
        <taxon>Hypholoma</taxon>
    </lineage>
</organism>
<dbReference type="Proteomes" id="UP000054270">
    <property type="component" value="Unassembled WGS sequence"/>
</dbReference>
<feature type="compositionally biased region" description="Basic and acidic residues" evidence="1">
    <location>
        <begin position="283"/>
        <end position="300"/>
    </location>
</feature>
<feature type="compositionally biased region" description="Basic residues" evidence="1">
    <location>
        <begin position="301"/>
        <end position="312"/>
    </location>
</feature>
<evidence type="ECO:0000313" key="3">
    <source>
        <dbReference type="Proteomes" id="UP000054270"/>
    </source>
</evidence>
<dbReference type="GO" id="GO:0008033">
    <property type="term" value="P:tRNA processing"/>
    <property type="evidence" value="ECO:0007669"/>
    <property type="project" value="InterPro"/>
</dbReference>
<name>A0A0D2QAP6_HYPSF</name>
<dbReference type="Pfam" id="PF08228">
    <property type="entry name" value="RNase_P_pop3"/>
    <property type="match status" value="1"/>
</dbReference>
<evidence type="ECO:0000313" key="2">
    <source>
        <dbReference type="EMBL" id="KJA28670.1"/>
    </source>
</evidence>
<reference evidence="3" key="1">
    <citation type="submission" date="2014-04" db="EMBL/GenBank/DDBJ databases">
        <title>Evolutionary Origins and Diversification of the Mycorrhizal Mutualists.</title>
        <authorList>
            <consortium name="DOE Joint Genome Institute"/>
            <consortium name="Mycorrhizal Genomics Consortium"/>
            <person name="Kohler A."/>
            <person name="Kuo A."/>
            <person name="Nagy L.G."/>
            <person name="Floudas D."/>
            <person name="Copeland A."/>
            <person name="Barry K.W."/>
            <person name="Cichocki N."/>
            <person name="Veneault-Fourrey C."/>
            <person name="LaButti K."/>
            <person name="Lindquist E.A."/>
            <person name="Lipzen A."/>
            <person name="Lundell T."/>
            <person name="Morin E."/>
            <person name="Murat C."/>
            <person name="Riley R."/>
            <person name="Ohm R."/>
            <person name="Sun H."/>
            <person name="Tunlid A."/>
            <person name="Henrissat B."/>
            <person name="Grigoriev I.V."/>
            <person name="Hibbett D.S."/>
            <person name="Martin F."/>
        </authorList>
    </citation>
    <scope>NUCLEOTIDE SEQUENCE [LARGE SCALE GENOMIC DNA]</scope>
    <source>
        <strain evidence="3">FD-334 SS-4</strain>
    </source>
</reference>
<dbReference type="STRING" id="945553.A0A0D2QAP6"/>
<feature type="region of interest" description="Disordered" evidence="1">
    <location>
        <begin position="1"/>
        <end position="22"/>
    </location>
</feature>
<dbReference type="InterPro" id="IPR013241">
    <property type="entry name" value="RNase_P_Pop3"/>
</dbReference>
<evidence type="ECO:0000256" key="1">
    <source>
        <dbReference type="SAM" id="MobiDB-lite"/>
    </source>
</evidence>
<dbReference type="OMA" id="NPFRVQW"/>
<dbReference type="PANTHER" id="PTHR28272">
    <property type="entry name" value="RIBONUCLEASES P/MRP PROTEIN SUBUNIT POP3"/>
    <property type="match status" value="1"/>
</dbReference>
<dbReference type="GO" id="GO:0000171">
    <property type="term" value="F:ribonuclease MRP activity"/>
    <property type="evidence" value="ECO:0007669"/>
    <property type="project" value="TreeGrafter"/>
</dbReference>
<keyword evidence="3" id="KW-1185">Reference proteome</keyword>
<dbReference type="GO" id="GO:0034965">
    <property type="term" value="P:intronic box C/D snoRNA processing"/>
    <property type="evidence" value="ECO:0007669"/>
    <property type="project" value="TreeGrafter"/>
</dbReference>